<dbReference type="PIRSF" id="PIRSF031644">
    <property type="entry name" value="UCP031644"/>
    <property type="match status" value="1"/>
</dbReference>
<evidence type="ECO:0000259" key="1">
    <source>
        <dbReference type="Pfam" id="PF06445"/>
    </source>
</evidence>
<dbReference type="Pfam" id="PF06445">
    <property type="entry name" value="GyrI-like"/>
    <property type="match status" value="1"/>
</dbReference>
<organism evidence="2 3">
    <name type="scientific">Tissierella carlieri</name>
    <dbReference type="NCBI Taxonomy" id="689904"/>
    <lineage>
        <taxon>Bacteria</taxon>
        <taxon>Bacillati</taxon>
        <taxon>Bacillota</taxon>
        <taxon>Tissierellia</taxon>
        <taxon>Tissierellales</taxon>
        <taxon>Tissierellaceae</taxon>
        <taxon>Tissierella</taxon>
    </lineage>
</organism>
<dbReference type="InterPro" id="IPR029442">
    <property type="entry name" value="GyrI-like"/>
</dbReference>
<dbReference type="InterPro" id="IPR008319">
    <property type="entry name" value="GyrI-like_CCH_Lin2189-like"/>
</dbReference>
<protein>
    <submittedName>
        <fullName evidence="2">GyrI-like domain-containing protein</fullName>
    </submittedName>
</protein>
<name>A0ABT1SDD1_9FIRM</name>
<dbReference type="InterPro" id="IPR011256">
    <property type="entry name" value="Reg_factor_effector_dom_sf"/>
</dbReference>
<proteinExistence type="predicted"/>
<reference evidence="2 3" key="1">
    <citation type="submission" date="2022-06" db="EMBL/GenBank/DDBJ databases">
        <title>Isolation of gut microbiota from human fecal samples.</title>
        <authorList>
            <person name="Pamer E.G."/>
            <person name="Barat B."/>
            <person name="Waligurski E."/>
            <person name="Medina S."/>
            <person name="Paddock L."/>
            <person name="Mostad J."/>
        </authorList>
    </citation>
    <scope>NUCLEOTIDE SEQUENCE [LARGE SCALE GENOMIC DNA]</scope>
    <source>
        <strain evidence="2 3">DFI.7.95</strain>
    </source>
</reference>
<dbReference type="Gene3D" id="3.20.80.10">
    <property type="entry name" value="Regulatory factor, effector binding domain"/>
    <property type="match status" value="1"/>
</dbReference>
<feature type="domain" description="GyrI-like small molecule binding" evidence="1">
    <location>
        <begin position="18"/>
        <end position="201"/>
    </location>
</feature>
<dbReference type="Proteomes" id="UP001524478">
    <property type="component" value="Unassembled WGS sequence"/>
</dbReference>
<gene>
    <name evidence="2" type="ORF">NE686_15385</name>
</gene>
<evidence type="ECO:0000313" key="3">
    <source>
        <dbReference type="Proteomes" id="UP001524478"/>
    </source>
</evidence>
<dbReference type="EMBL" id="JANGAC010000013">
    <property type="protein sequence ID" value="MCQ4924483.1"/>
    <property type="molecule type" value="Genomic_DNA"/>
</dbReference>
<sequence length="206" mass="24531">MKYEWRKQDKNLYLSKSKPEVIDVPAMNYFMIDGKGNPNDPSFSDYIEALYSLSYAVRMSYKSEIVPEGYYEYTVFPLEGIWDLAEEARDKEFLDKNKLIYTLMIRQPEFVTEKLARDIIERVKIKKSNKLLDKVKFNSIHEGLCVQMMHIGSYDDEPKSFRIMEEYCMANGLIRKEKTHREIYISDFRKTQPEKLKTVLRFKVTI</sequence>
<comment type="caution">
    <text evidence="2">The sequence shown here is derived from an EMBL/GenBank/DDBJ whole genome shotgun (WGS) entry which is preliminary data.</text>
</comment>
<keyword evidence="3" id="KW-1185">Reference proteome</keyword>
<evidence type="ECO:0000313" key="2">
    <source>
        <dbReference type="EMBL" id="MCQ4924483.1"/>
    </source>
</evidence>
<accession>A0ABT1SDD1</accession>
<dbReference type="RefSeq" id="WP_256312230.1">
    <property type="nucleotide sequence ID" value="NZ_JANGAC010000013.1"/>
</dbReference>
<dbReference type="SUPFAM" id="SSF55136">
    <property type="entry name" value="Probable bacterial effector-binding domain"/>
    <property type="match status" value="1"/>
</dbReference>